<feature type="compositionally biased region" description="Low complexity" evidence="7">
    <location>
        <begin position="265"/>
        <end position="277"/>
    </location>
</feature>
<dbReference type="SMART" id="SM00320">
    <property type="entry name" value="WD40"/>
    <property type="match status" value="3"/>
</dbReference>
<dbReference type="AlphaFoldDB" id="A0A6A6JA77"/>
<dbReference type="PROSITE" id="PS50082">
    <property type="entry name" value="WD_REPEATS_2"/>
    <property type="match status" value="2"/>
</dbReference>
<evidence type="ECO:0000256" key="5">
    <source>
        <dbReference type="ARBA" id="ARBA00023242"/>
    </source>
</evidence>
<evidence type="ECO:0000256" key="6">
    <source>
        <dbReference type="PROSITE-ProRule" id="PRU00221"/>
    </source>
</evidence>
<dbReference type="InterPro" id="IPR037867">
    <property type="entry name" value="Swd2/WDR82"/>
</dbReference>
<dbReference type="PANTHER" id="PTHR19861">
    <property type="entry name" value="WD40 REPEAT PROTEIN SWD2"/>
    <property type="match status" value="1"/>
</dbReference>
<dbReference type="SUPFAM" id="SSF50978">
    <property type="entry name" value="WD40 repeat-like"/>
    <property type="match status" value="1"/>
</dbReference>
<dbReference type="Pfam" id="PF00400">
    <property type="entry name" value="WD40"/>
    <property type="match status" value="3"/>
</dbReference>
<evidence type="ECO:0000313" key="9">
    <source>
        <dbReference type="Proteomes" id="UP000800097"/>
    </source>
</evidence>
<protein>
    <submittedName>
        <fullName evidence="8">WD repeat-containing protein 82</fullName>
    </submittedName>
</protein>
<dbReference type="InterPro" id="IPR015943">
    <property type="entry name" value="WD40/YVTN_repeat-like_dom_sf"/>
</dbReference>
<evidence type="ECO:0000256" key="4">
    <source>
        <dbReference type="ARBA" id="ARBA00022737"/>
    </source>
</evidence>
<dbReference type="PANTHER" id="PTHR19861:SF0">
    <property type="entry name" value="WD REPEAT-CONTAINING PROTEIN 82"/>
    <property type="match status" value="1"/>
</dbReference>
<keyword evidence="4" id="KW-0677">Repeat</keyword>
<keyword evidence="5" id="KW-0539">Nucleus</keyword>
<dbReference type="GO" id="GO:0003682">
    <property type="term" value="F:chromatin binding"/>
    <property type="evidence" value="ECO:0007669"/>
    <property type="project" value="TreeGrafter"/>
</dbReference>
<evidence type="ECO:0000256" key="3">
    <source>
        <dbReference type="ARBA" id="ARBA00022574"/>
    </source>
</evidence>
<dbReference type="GeneID" id="54549723"/>
<gene>
    <name evidence="8" type="ORF">EI97DRAFT_405013</name>
</gene>
<dbReference type="OrthoDB" id="27537at2759"/>
<dbReference type="Proteomes" id="UP000800097">
    <property type="component" value="Unassembled WGS sequence"/>
</dbReference>
<organism evidence="8 9">
    <name type="scientific">Westerdykella ornata</name>
    <dbReference type="NCBI Taxonomy" id="318751"/>
    <lineage>
        <taxon>Eukaryota</taxon>
        <taxon>Fungi</taxon>
        <taxon>Dikarya</taxon>
        <taxon>Ascomycota</taxon>
        <taxon>Pezizomycotina</taxon>
        <taxon>Dothideomycetes</taxon>
        <taxon>Pleosporomycetidae</taxon>
        <taxon>Pleosporales</taxon>
        <taxon>Sporormiaceae</taxon>
        <taxon>Westerdykella</taxon>
    </lineage>
</organism>
<keyword evidence="9" id="KW-1185">Reference proteome</keyword>
<dbReference type="RefSeq" id="XP_033650696.1">
    <property type="nucleotide sequence ID" value="XM_033796548.1"/>
</dbReference>
<evidence type="ECO:0000256" key="2">
    <source>
        <dbReference type="ARBA" id="ARBA00005616"/>
    </source>
</evidence>
<sequence>MAAGTPGPPAPPLAPGTQKVSDVIATFRPARRFKPADSKTSVTSLDFDDTGELAVVARDDNTLQIYNCKEGKHAKELMSQKYGVHLARFSHHSQSIIYASTKVDDTIRFLSVHDNSFIRYFKGHTDTVTSINLCPADDTFVSSARDDSVLMWDLRSPNYQGKLKIHAPYLTAYDPSASVIAIASPPTHTIHLYDVRNYDKPPFATFDLLDYASRFLGAQGGEWTKMEFTNDGKNLIISTTGCGHFVLDAFEGTITHFAYRKAGHSGRLGPGSSRSGGNARSMDSPAIGQGDTCVSPDGQYLLGGSAENGVLVWDISKAPTSNHYLEPMETLPCPAKAPIIGYNPRANVLASADKDFYLWQPDRDLMM</sequence>
<feature type="repeat" description="WD" evidence="6">
    <location>
        <begin position="295"/>
        <end position="323"/>
    </location>
</feature>
<feature type="region of interest" description="Disordered" evidence="7">
    <location>
        <begin position="265"/>
        <end position="288"/>
    </location>
</feature>
<name>A0A6A6JA77_WESOR</name>
<comment type="subcellular location">
    <subcellularLocation>
        <location evidence="1">Nucleus</location>
    </subcellularLocation>
</comment>
<evidence type="ECO:0000256" key="7">
    <source>
        <dbReference type="SAM" id="MobiDB-lite"/>
    </source>
</evidence>
<dbReference type="PROSITE" id="PS50294">
    <property type="entry name" value="WD_REPEATS_REGION"/>
    <property type="match status" value="1"/>
</dbReference>
<feature type="repeat" description="WD" evidence="6">
    <location>
        <begin position="121"/>
        <end position="156"/>
    </location>
</feature>
<keyword evidence="3 6" id="KW-0853">WD repeat</keyword>
<comment type="similarity">
    <text evidence="2">Belongs to the WD repeat SWD2 family.</text>
</comment>
<dbReference type="InterPro" id="IPR001680">
    <property type="entry name" value="WD40_rpt"/>
</dbReference>
<proteinExistence type="inferred from homology"/>
<dbReference type="EMBL" id="ML986513">
    <property type="protein sequence ID" value="KAF2273157.1"/>
    <property type="molecule type" value="Genomic_DNA"/>
</dbReference>
<reference evidence="8" key="1">
    <citation type="journal article" date="2020" name="Stud. Mycol.">
        <title>101 Dothideomycetes genomes: a test case for predicting lifestyles and emergence of pathogens.</title>
        <authorList>
            <person name="Haridas S."/>
            <person name="Albert R."/>
            <person name="Binder M."/>
            <person name="Bloem J."/>
            <person name="Labutti K."/>
            <person name="Salamov A."/>
            <person name="Andreopoulos B."/>
            <person name="Baker S."/>
            <person name="Barry K."/>
            <person name="Bills G."/>
            <person name="Bluhm B."/>
            <person name="Cannon C."/>
            <person name="Castanera R."/>
            <person name="Culley D."/>
            <person name="Daum C."/>
            <person name="Ezra D."/>
            <person name="Gonzalez J."/>
            <person name="Henrissat B."/>
            <person name="Kuo A."/>
            <person name="Liang C."/>
            <person name="Lipzen A."/>
            <person name="Lutzoni F."/>
            <person name="Magnuson J."/>
            <person name="Mondo S."/>
            <person name="Nolan M."/>
            <person name="Ohm R."/>
            <person name="Pangilinan J."/>
            <person name="Park H.-J."/>
            <person name="Ramirez L."/>
            <person name="Alfaro M."/>
            <person name="Sun H."/>
            <person name="Tritt A."/>
            <person name="Yoshinaga Y."/>
            <person name="Zwiers L.-H."/>
            <person name="Turgeon B."/>
            <person name="Goodwin S."/>
            <person name="Spatafora J."/>
            <person name="Crous P."/>
            <person name="Grigoriev I."/>
        </authorList>
    </citation>
    <scope>NUCLEOTIDE SEQUENCE</scope>
    <source>
        <strain evidence="8">CBS 379.55</strain>
    </source>
</reference>
<dbReference type="GO" id="GO:0016070">
    <property type="term" value="P:RNA metabolic process"/>
    <property type="evidence" value="ECO:0007669"/>
    <property type="project" value="UniProtKB-ARBA"/>
</dbReference>
<dbReference type="InterPro" id="IPR036322">
    <property type="entry name" value="WD40_repeat_dom_sf"/>
</dbReference>
<accession>A0A6A6JA77</accession>
<evidence type="ECO:0000256" key="1">
    <source>
        <dbReference type="ARBA" id="ARBA00004123"/>
    </source>
</evidence>
<dbReference type="GO" id="GO:0048188">
    <property type="term" value="C:Set1C/COMPASS complex"/>
    <property type="evidence" value="ECO:0007669"/>
    <property type="project" value="TreeGrafter"/>
</dbReference>
<dbReference type="Gene3D" id="2.130.10.10">
    <property type="entry name" value="YVTN repeat-like/Quinoprotein amine dehydrogenase"/>
    <property type="match status" value="1"/>
</dbReference>
<evidence type="ECO:0000313" key="8">
    <source>
        <dbReference type="EMBL" id="KAF2273157.1"/>
    </source>
</evidence>